<gene>
    <name evidence="1" type="ORF">ACFO0B_20160</name>
</gene>
<evidence type="ECO:0000313" key="1">
    <source>
        <dbReference type="EMBL" id="MFC3964307.1"/>
    </source>
</evidence>
<dbReference type="Proteomes" id="UP001595696">
    <property type="component" value="Unassembled WGS sequence"/>
</dbReference>
<sequence length="56" mass="5853">MAAKSSANDIADDDLEPLADETARQAQRVVAAYAADADECRMLLAMLGIGTGVRAE</sequence>
<name>A0ABV8DXR8_9NOCA</name>
<proteinExistence type="predicted"/>
<keyword evidence="2" id="KW-1185">Reference proteome</keyword>
<evidence type="ECO:0000313" key="2">
    <source>
        <dbReference type="Proteomes" id="UP001595696"/>
    </source>
</evidence>
<accession>A0ABV8DXR8</accession>
<protein>
    <submittedName>
        <fullName evidence="1">Uncharacterized protein</fullName>
    </submittedName>
</protein>
<organism evidence="1 2">
    <name type="scientific">Nocardia jiangsuensis</name>
    <dbReference type="NCBI Taxonomy" id="1691563"/>
    <lineage>
        <taxon>Bacteria</taxon>
        <taxon>Bacillati</taxon>
        <taxon>Actinomycetota</taxon>
        <taxon>Actinomycetes</taxon>
        <taxon>Mycobacteriales</taxon>
        <taxon>Nocardiaceae</taxon>
        <taxon>Nocardia</taxon>
    </lineage>
</organism>
<comment type="caution">
    <text evidence="1">The sequence shown here is derived from an EMBL/GenBank/DDBJ whole genome shotgun (WGS) entry which is preliminary data.</text>
</comment>
<dbReference type="EMBL" id="JBHSAX010000017">
    <property type="protein sequence ID" value="MFC3964307.1"/>
    <property type="molecule type" value="Genomic_DNA"/>
</dbReference>
<dbReference type="RefSeq" id="WP_378614073.1">
    <property type="nucleotide sequence ID" value="NZ_JBHSAX010000017.1"/>
</dbReference>
<reference evidence="2" key="1">
    <citation type="journal article" date="2019" name="Int. J. Syst. Evol. Microbiol.">
        <title>The Global Catalogue of Microorganisms (GCM) 10K type strain sequencing project: providing services to taxonomists for standard genome sequencing and annotation.</title>
        <authorList>
            <consortium name="The Broad Institute Genomics Platform"/>
            <consortium name="The Broad Institute Genome Sequencing Center for Infectious Disease"/>
            <person name="Wu L."/>
            <person name="Ma J."/>
        </authorList>
    </citation>
    <scope>NUCLEOTIDE SEQUENCE [LARGE SCALE GENOMIC DNA]</scope>
    <source>
        <strain evidence="2">CGMCC 4.7330</strain>
    </source>
</reference>